<dbReference type="Proteomes" id="UP001303946">
    <property type="component" value="Plasmid unnamed1"/>
</dbReference>
<dbReference type="RefSeq" id="WP_316704436.1">
    <property type="nucleotide sequence ID" value="NZ_CP136337.1"/>
</dbReference>
<keyword evidence="2" id="KW-1185">Reference proteome</keyword>
<sequence>MKGHEKRFWERLLTDVNPGWSITVEGSGAAPLSDQKVCVYVVDSSNLWMQAGATTAAGMANGARILDQDKELSEMAIAAAGSSTVAASEATNKGAPSAEVSMLALMALTRMRTYEVVKAQFGDVEGHWLYMVYRMKDGSYISRPGFLRPPSPELGFLPVEAVLSAARHLVALDHQNAFSEVGKKLRGCGGAYISAALRI</sequence>
<protein>
    <submittedName>
        <fullName evidence="1">Uncharacterized protein</fullName>
    </submittedName>
</protein>
<gene>
    <name evidence="1" type="ORF">RXV79_26755</name>
</gene>
<evidence type="ECO:0000313" key="2">
    <source>
        <dbReference type="Proteomes" id="UP001303946"/>
    </source>
</evidence>
<dbReference type="EMBL" id="CP136337">
    <property type="protein sequence ID" value="WOB11235.1"/>
    <property type="molecule type" value="Genomic_DNA"/>
</dbReference>
<evidence type="ECO:0000313" key="1">
    <source>
        <dbReference type="EMBL" id="WOB11235.1"/>
    </source>
</evidence>
<geneLocation type="plasmid" evidence="1 2">
    <name>unnamed1</name>
</geneLocation>
<organism evidence="1 2">
    <name type="scientific">Piscinibacter gummiphilus</name>
    <dbReference type="NCBI Taxonomy" id="946333"/>
    <lineage>
        <taxon>Bacteria</taxon>
        <taxon>Pseudomonadati</taxon>
        <taxon>Pseudomonadota</taxon>
        <taxon>Betaproteobacteria</taxon>
        <taxon>Burkholderiales</taxon>
        <taxon>Sphaerotilaceae</taxon>
        <taxon>Piscinibacter</taxon>
    </lineage>
</organism>
<accession>A0ABZ0D796</accession>
<reference evidence="1 2" key="1">
    <citation type="submission" date="2023-10" db="EMBL/GenBank/DDBJ databases">
        <title>Bacteria for the degradation of biodegradable plastic PBAT(Polybutylene adipate terephthalate).</title>
        <authorList>
            <person name="Weon H.-Y."/>
            <person name="Yeon J."/>
        </authorList>
    </citation>
    <scope>NUCLEOTIDE SEQUENCE [LARGE SCALE GENOMIC DNA]</scope>
    <source>
        <strain evidence="1 2">SBD 7-3</strain>
        <plasmid evidence="1 2">unnamed1</plasmid>
    </source>
</reference>
<name>A0ABZ0D796_9BURK</name>
<proteinExistence type="predicted"/>
<keyword evidence="1" id="KW-0614">Plasmid</keyword>